<dbReference type="Gene3D" id="1.10.357.50">
    <property type="match status" value="1"/>
</dbReference>
<protein>
    <recommendedName>
        <fullName evidence="6">C2 domain-containing protein</fullName>
    </recommendedName>
</protein>
<dbReference type="STRING" id="5786.F0ZLL5"/>
<dbReference type="PANTHER" id="PTHR47263:SF1">
    <property type="entry name" value="C2 DOMAIN PROTEIN (AFU_ORTHOLOGUE AFUA_7G02350)"/>
    <property type="match status" value="1"/>
</dbReference>
<dbReference type="InterPro" id="IPR011993">
    <property type="entry name" value="PH-like_dom_sf"/>
</dbReference>
<dbReference type="PROSITE" id="PS51259">
    <property type="entry name" value="MHD2"/>
    <property type="match status" value="1"/>
</dbReference>
<feature type="domain" description="MHD2" evidence="3">
    <location>
        <begin position="985"/>
        <end position="1099"/>
    </location>
</feature>
<keyword evidence="5" id="KW-1185">Reference proteome</keyword>
<name>F0ZLL5_DICPU</name>
<dbReference type="EMBL" id="GL871069">
    <property type="protein sequence ID" value="EGC35160.1"/>
    <property type="molecule type" value="Genomic_DNA"/>
</dbReference>
<dbReference type="GeneID" id="10501733"/>
<dbReference type="SUPFAM" id="SSF49562">
    <property type="entry name" value="C2 domain (Calcium/lipid-binding domain, CaLB)"/>
    <property type="match status" value="1"/>
</dbReference>
<dbReference type="OrthoDB" id="67700at2759"/>
<reference evidence="5" key="1">
    <citation type="journal article" date="2011" name="Genome Biol.">
        <title>Comparative genomics of the social amoebae Dictyostelium discoideum and Dictyostelium purpureum.</title>
        <authorList>
            <consortium name="US DOE Joint Genome Institute (JGI-PGF)"/>
            <person name="Sucgang R."/>
            <person name="Kuo A."/>
            <person name="Tian X."/>
            <person name="Salerno W."/>
            <person name="Parikh A."/>
            <person name="Feasley C.L."/>
            <person name="Dalin E."/>
            <person name="Tu H."/>
            <person name="Huang E."/>
            <person name="Barry K."/>
            <person name="Lindquist E."/>
            <person name="Shapiro H."/>
            <person name="Bruce D."/>
            <person name="Schmutz J."/>
            <person name="Salamov A."/>
            <person name="Fey P."/>
            <person name="Gaudet P."/>
            <person name="Anjard C."/>
            <person name="Babu M.M."/>
            <person name="Basu S."/>
            <person name="Bushmanova Y."/>
            <person name="van der Wel H."/>
            <person name="Katoh-Kurasawa M."/>
            <person name="Dinh C."/>
            <person name="Coutinho P.M."/>
            <person name="Saito T."/>
            <person name="Elias M."/>
            <person name="Schaap P."/>
            <person name="Kay R.R."/>
            <person name="Henrissat B."/>
            <person name="Eichinger L."/>
            <person name="Rivero F."/>
            <person name="Putnam N.H."/>
            <person name="West C.M."/>
            <person name="Loomis W.F."/>
            <person name="Chisholm R.L."/>
            <person name="Shaulsky G."/>
            <person name="Strassmann J.E."/>
            <person name="Queller D.C."/>
            <person name="Kuspa A."/>
            <person name="Grigoriev I.V."/>
        </authorList>
    </citation>
    <scope>NUCLEOTIDE SEQUENCE [LARGE SCALE GENOMIC DNA]</scope>
    <source>
        <strain evidence="5">QSDP1</strain>
    </source>
</reference>
<evidence type="ECO:0000259" key="1">
    <source>
        <dbReference type="PROSITE" id="PS50004"/>
    </source>
</evidence>
<dbReference type="CDD" id="cd00030">
    <property type="entry name" value="C2"/>
    <property type="match status" value="1"/>
</dbReference>
<dbReference type="PROSITE" id="PS51258">
    <property type="entry name" value="MHD1"/>
    <property type="match status" value="1"/>
</dbReference>
<evidence type="ECO:0000313" key="5">
    <source>
        <dbReference type="Proteomes" id="UP000001064"/>
    </source>
</evidence>
<sequence length="1467" mass="171092">MVLLHLKNIGFSTINFISGGSLSNGKNEGVNNNNNHGECNCEEGKKENINTVKHMEKFFNHHDFSAFLSFSGFHHHHHHHTPMTGSTDNNIIEESIAFGSDICTNLNKIGATFISSLLPQHKISSSSDSLLSNLSTSPTTPVQYNDEFFENNEYLSTILIYFISDIIINQPITSLKVINKSFTKSFNISEKLFHKYFKRSLDLTKYYLLELNKNKEYYLKLNDIDNKDFQGDKFLMEKIKQFNLNKINEIEKRNLANKYLNYLNTVSVTIYRGQKLQVKDLLTSDPFVNLFFTNEQDEKPHHHRESLITENLLDSSKPHHHHFKTTTKKKTLDPEWNESFIFSSNKPDQNILVATVYDFDKISKADFMGFASIHLDELYPSFTETVTNYKLQAKPKGKLTVFKSILGIAPSKQEAAADKTDYGYLKLGLVNLKREIYKLEEISIENNNVPGKEIDRLMNINHEKCMESLFDFFINKQQIFTTPKEIKKLISSYENRILFSPYLKFIVILEKLLEIFEISTILMDEILLTIKEVMKMLEMDTAPMTKPIEIKFKAILKQIKKLYKSLLSKYTQCFPVTINKKTKQPENYGTSGSLLAMTIETLESIYQYEHKDFEPKIIKQVEKYIEFCWSIVKEASLVKIEDSKEFENIVALLDIYDAMELQLTLDIEIYSQFFPSKIDLSSISFKGYYKLLKEYTESVLSRENKVCMETFTLLKKIQKISNTILKPYLNKDNEMNLNVIFKKFLSMWCVEIKKQFNLWVSRSLEKENWAAVDIKNNLLHSNSLIDLFTIFEIGKNHLLGLDLNIDHYIFDFIEIVNQLYNQYLDIVMNSILQDIIKDKSVNSFDEINDLLINNLNKLLSYLKQQKEQLADASEEHLLTSKSITNSAICIKLNSIEFSRQLLLDFSNDLEDKLPHLRDVIQESFSISFHNSKKKYDYIIDLVINNINKCIKVLLEKILVPASNNNNKQPTTANKTLELIDESISNQMLDSLLLLLNNELTILSGNLYYPTFNKFIKGVWESIWKSIDRILFPELKLQTEKYYLLHYKSLVVVSIYPVLENFFFANGEGVPVDQLRKLSQYLFSSVQVYFTEPKNIYEVYNYLEKNNNDKSLIDYNFISSNCFQLKQFNQFKDWDLDSSKSIGEFHILSYISSRNQDSSNEFTDNELKLKFKSIITTITSKFKNRFVLEKFQLKNQSIYQYSFTCKTLFGIPTLAYIMNDCICWSSFLSYNEKKIVINYSSIRSITRQQHDIQHDDTLIIISTDSEKHYEIYSCSNKFDTFNSLKNNLLKFNSNIHIIDHFNDTIGDNSNFIVQPRKDSLLNKSLNPNSLNATISCNDHSNEHVSHVSYDDNIKFHTLFHLDKDNIIYEVYSCFKHGISGRIITTRDYFCYHNNVTGSNQHFLWSDLVSIKKESFLFTNGIRIIFKNGQNKFFTGINNIEMLLNELIELKDLNSNVNRSPILQRKKKN</sequence>
<dbReference type="Pfam" id="PF00168">
    <property type="entry name" value="C2"/>
    <property type="match status" value="1"/>
</dbReference>
<dbReference type="VEuPathDB" id="AmoebaDB:DICPUDRAFT_33829"/>
<dbReference type="SMART" id="SM00239">
    <property type="entry name" value="C2"/>
    <property type="match status" value="1"/>
</dbReference>
<evidence type="ECO:0000259" key="3">
    <source>
        <dbReference type="PROSITE" id="PS51259"/>
    </source>
</evidence>
<dbReference type="OMA" id="KFIKGVW"/>
<dbReference type="Gene3D" id="2.30.29.30">
    <property type="entry name" value="Pleckstrin-homology domain (PH domain)/Phosphotyrosine-binding domain (PTB)"/>
    <property type="match status" value="1"/>
</dbReference>
<dbReference type="InterPro" id="IPR035892">
    <property type="entry name" value="C2_domain_sf"/>
</dbReference>
<dbReference type="RefSeq" id="XP_003288298.1">
    <property type="nucleotide sequence ID" value="XM_003288250.1"/>
</dbReference>
<gene>
    <name evidence="4" type="ORF">DICPUDRAFT_33829</name>
</gene>
<organism evidence="4 5">
    <name type="scientific">Dictyostelium purpureum</name>
    <name type="common">Slime mold</name>
    <dbReference type="NCBI Taxonomy" id="5786"/>
    <lineage>
        <taxon>Eukaryota</taxon>
        <taxon>Amoebozoa</taxon>
        <taxon>Evosea</taxon>
        <taxon>Eumycetozoa</taxon>
        <taxon>Dictyostelia</taxon>
        <taxon>Dictyosteliales</taxon>
        <taxon>Dictyosteliaceae</taxon>
        <taxon>Dictyostelium</taxon>
    </lineage>
</organism>
<dbReference type="InterPro" id="IPR052811">
    <property type="entry name" value="Glucose_resp_signaling"/>
</dbReference>
<evidence type="ECO:0008006" key="6">
    <source>
        <dbReference type="Google" id="ProtNLM"/>
    </source>
</evidence>
<dbReference type="InParanoid" id="F0ZLL5"/>
<dbReference type="FunCoup" id="F0ZLL5">
    <property type="interactions" value="12"/>
</dbReference>
<dbReference type="eggNOG" id="KOG1012">
    <property type="taxonomic scope" value="Eukaryota"/>
</dbReference>
<evidence type="ECO:0000259" key="2">
    <source>
        <dbReference type="PROSITE" id="PS51258"/>
    </source>
</evidence>
<dbReference type="PANTHER" id="PTHR47263">
    <property type="entry name" value="ADENYLATE CYCLASE ACTIVATION PROTEIN GIT1"/>
    <property type="match status" value="1"/>
</dbReference>
<dbReference type="PROSITE" id="PS50004">
    <property type="entry name" value="C2"/>
    <property type="match status" value="1"/>
</dbReference>
<feature type="domain" description="MHD1" evidence="2">
    <location>
        <begin position="711"/>
        <end position="838"/>
    </location>
</feature>
<dbReference type="Gene3D" id="2.60.40.150">
    <property type="entry name" value="C2 domain"/>
    <property type="match status" value="1"/>
</dbReference>
<dbReference type="Proteomes" id="UP000001064">
    <property type="component" value="Unassembled WGS sequence"/>
</dbReference>
<feature type="domain" description="C2" evidence="1">
    <location>
        <begin position="246"/>
        <end position="389"/>
    </location>
</feature>
<dbReference type="InterPro" id="IPR000008">
    <property type="entry name" value="C2_dom"/>
</dbReference>
<accession>F0ZLL5</accession>
<dbReference type="KEGG" id="dpp:DICPUDRAFT_33829"/>
<evidence type="ECO:0000313" key="4">
    <source>
        <dbReference type="EMBL" id="EGC35160.1"/>
    </source>
</evidence>
<dbReference type="InterPro" id="IPR014770">
    <property type="entry name" value="Munc13_1"/>
</dbReference>
<dbReference type="InterPro" id="IPR014772">
    <property type="entry name" value="Munc13_dom-2"/>
</dbReference>
<proteinExistence type="predicted"/>